<evidence type="ECO:0000313" key="1">
    <source>
        <dbReference type="EMBL" id="GIY55684.1"/>
    </source>
</evidence>
<proteinExistence type="predicted"/>
<dbReference type="AlphaFoldDB" id="A0AAV4UDC1"/>
<keyword evidence="2" id="KW-1185">Reference proteome</keyword>
<accession>A0AAV4UDC1</accession>
<gene>
    <name evidence="1" type="ORF">CEXT_766351</name>
</gene>
<protein>
    <submittedName>
        <fullName evidence="1">Uncharacterized protein</fullName>
    </submittedName>
</protein>
<comment type="caution">
    <text evidence="1">The sequence shown here is derived from an EMBL/GenBank/DDBJ whole genome shotgun (WGS) entry which is preliminary data.</text>
</comment>
<dbReference type="EMBL" id="BPLR01012664">
    <property type="protein sequence ID" value="GIY55684.1"/>
    <property type="molecule type" value="Genomic_DNA"/>
</dbReference>
<name>A0AAV4UDC1_CAEEX</name>
<dbReference type="Proteomes" id="UP001054945">
    <property type="component" value="Unassembled WGS sequence"/>
</dbReference>
<sequence>MDLEVDQGGGSSLRRWWIRCWSRSSGGGAGAGQSREQVVEPGIEVSRCRDIKEVVWRRYWRGGAGGELRWSADRISAVELTDQVSTGAGGGVGTGGGVGGGVGIWHWRWSRWWSWRDQVLKQQQWWSWTWIRVLEQEQVVCRYWRWSRG</sequence>
<evidence type="ECO:0000313" key="2">
    <source>
        <dbReference type="Proteomes" id="UP001054945"/>
    </source>
</evidence>
<reference evidence="1 2" key="1">
    <citation type="submission" date="2021-06" db="EMBL/GenBank/DDBJ databases">
        <title>Caerostris extrusa draft genome.</title>
        <authorList>
            <person name="Kono N."/>
            <person name="Arakawa K."/>
        </authorList>
    </citation>
    <scope>NUCLEOTIDE SEQUENCE [LARGE SCALE GENOMIC DNA]</scope>
</reference>
<organism evidence="1 2">
    <name type="scientific">Caerostris extrusa</name>
    <name type="common">Bark spider</name>
    <name type="synonym">Caerostris bankana</name>
    <dbReference type="NCBI Taxonomy" id="172846"/>
    <lineage>
        <taxon>Eukaryota</taxon>
        <taxon>Metazoa</taxon>
        <taxon>Ecdysozoa</taxon>
        <taxon>Arthropoda</taxon>
        <taxon>Chelicerata</taxon>
        <taxon>Arachnida</taxon>
        <taxon>Araneae</taxon>
        <taxon>Araneomorphae</taxon>
        <taxon>Entelegynae</taxon>
        <taxon>Araneoidea</taxon>
        <taxon>Araneidae</taxon>
        <taxon>Caerostris</taxon>
    </lineage>
</organism>